<evidence type="ECO:0000256" key="1">
    <source>
        <dbReference type="SAM" id="Phobius"/>
    </source>
</evidence>
<feature type="transmembrane region" description="Helical" evidence="1">
    <location>
        <begin position="28"/>
        <end position="47"/>
    </location>
</feature>
<dbReference type="PATRIC" id="fig|1122247.3.peg.3404"/>
<name>K5BAM0_MYCHD</name>
<dbReference type="EMBL" id="AMRA01000097">
    <property type="protein sequence ID" value="EKF22475.1"/>
    <property type="molecule type" value="Genomic_DNA"/>
</dbReference>
<proteinExistence type="predicted"/>
<dbReference type="STRING" id="1122247.GCA_000379865_00906"/>
<keyword evidence="1" id="KW-0812">Transmembrane</keyword>
<evidence type="ECO:0000313" key="3">
    <source>
        <dbReference type="Proteomes" id="UP000006265"/>
    </source>
</evidence>
<keyword evidence="3" id="KW-1185">Reference proteome</keyword>
<keyword evidence="1" id="KW-1133">Transmembrane helix</keyword>
<dbReference type="AlphaFoldDB" id="K5BAM0"/>
<protein>
    <submittedName>
        <fullName evidence="2">Putative membrane protein</fullName>
    </submittedName>
</protein>
<comment type="caution">
    <text evidence="2">The sequence shown here is derived from an EMBL/GenBank/DDBJ whole genome shotgun (WGS) entry which is preliminary data.</text>
</comment>
<reference evidence="2 3" key="1">
    <citation type="journal article" date="2012" name="J. Bacteriol.">
        <title>Genome sequence of Mycobacterium hassiacum DSM 44199, a rare source of heat-stable mycobacterial proteins.</title>
        <authorList>
            <person name="Tiago I."/>
            <person name="Maranha A."/>
            <person name="Mendes V."/>
            <person name="Alarico S."/>
            <person name="Moynihan P.J."/>
            <person name="Clarke A.J."/>
            <person name="Macedo-Ribeiro S."/>
            <person name="Pereira P.J."/>
            <person name="Empadinhas N."/>
        </authorList>
    </citation>
    <scope>NUCLEOTIDE SEQUENCE [LARGE SCALE GENOMIC DNA]</scope>
    <source>
        <strain evidence="3">DSM 44199 / CIP 105218 / JCM 12690 / 3849</strain>
    </source>
</reference>
<dbReference type="Proteomes" id="UP000006265">
    <property type="component" value="Unassembled WGS sequence"/>
</dbReference>
<gene>
    <name evidence="2" type="ORF">C731_3549</name>
</gene>
<keyword evidence="1" id="KW-0472">Membrane</keyword>
<organism evidence="2 3">
    <name type="scientific">Mycolicibacterium hassiacum (strain DSM 44199 / CIP 105218 / JCM 12690 / 3849)</name>
    <name type="common">Mycobacterium hassiacum</name>
    <dbReference type="NCBI Taxonomy" id="1122247"/>
    <lineage>
        <taxon>Bacteria</taxon>
        <taxon>Bacillati</taxon>
        <taxon>Actinomycetota</taxon>
        <taxon>Actinomycetes</taxon>
        <taxon>Mycobacteriales</taxon>
        <taxon>Mycobacteriaceae</taxon>
        <taxon>Mycolicibacterium</taxon>
    </lineage>
</organism>
<sequence length="50" mass="4968">MPILLGGLLLVALFTAIAVKVGVSGELFAALGFAVVIFIAAAVVAALEAR</sequence>
<evidence type="ECO:0000313" key="2">
    <source>
        <dbReference type="EMBL" id="EKF22475.1"/>
    </source>
</evidence>
<accession>K5BAM0</accession>